<dbReference type="Pfam" id="PF10677">
    <property type="entry name" value="DUF2490"/>
    <property type="match status" value="1"/>
</dbReference>
<feature type="signal peptide" evidence="1">
    <location>
        <begin position="1"/>
        <end position="20"/>
    </location>
</feature>
<gene>
    <name evidence="2" type="ORF">O3P16_05115</name>
</gene>
<evidence type="ECO:0000313" key="3">
    <source>
        <dbReference type="Proteomes" id="UP001210231"/>
    </source>
</evidence>
<reference evidence="2 3" key="1">
    <citation type="submission" date="2022-12" db="EMBL/GenBank/DDBJ databases">
        <title>Chitinophagaceae gen. sp. nov., a new member of the family Chitinophagaceae, isolated from soil in a chemical factory.</title>
        <authorList>
            <person name="Ke Z."/>
        </authorList>
    </citation>
    <scope>NUCLEOTIDE SEQUENCE [LARGE SCALE GENOMIC DNA]</scope>
    <source>
        <strain evidence="2 3">LY-5</strain>
    </source>
</reference>
<dbReference type="InterPro" id="IPR019619">
    <property type="entry name" value="DUF2490"/>
</dbReference>
<keyword evidence="3" id="KW-1185">Reference proteome</keyword>
<proteinExistence type="predicted"/>
<keyword evidence="1" id="KW-0732">Signal</keyword>
<accession>A0ABT4UH97</accession>
<sequence length="244" mass="28098">MIKIVMLALLLTSICGKLMAQLNQSATGWAAYFNSIKLGDKYTLINDLQFRTNADYQKLQTLLPRISLNRNLGGGKQVGIGYAHIFNKTGNPAETEYVAEKRIFQQFIISQQIKNTLLSHRFRLEERFLPVTTLNGAGSSKVTDHKYNTRVRYFTRWIKPINNKESGFSSGWFTGVQNEIFINATHFKNVNGKIFDQNRLYGFFGYRLSKKTDLELGYMNQFIKTNAPKDQMNHIAQIAIYNRF</sequence>
<comment type="caution">
    <text evidence="2">The sequence shown here is derived from an EMBL/GenBank/DDBJ whole genome shotgun (WGS) entry which is preliminary data.</text>
</comment>
<protein>
    <submittedName>
        <fullName evidence="2">DUF2490 domain-containing protein</fullName>
    </submittedName>
</protein>
<dbReference type="EMBL" id="JAQGEF010000004">
    <property type="protein sequence ID" value="MDA3614176.1"/>
    <property type="molecule type" value="Genomic_DNA"/>
</dbReference>
<evidence type="ECO:0000256" key="1">
    <source>
        <dbReference type="SAM" id="SignalP"/>
    </source>
</evidence>
<dbReference type="Proteomes" id="UP001210231">
    <property type="component" value="Unassembled WGS sequence"/>
</dbReference>
<name>A0ABT4UH97_9BACT</name>
<organism evidence="2 3">
    <name type="scientific">Polluticaenibacter yanchengensis</name>
    <dbReference type="NCBI Taxonomy" id="3014562"/>
    <lineage>
        <taxon>Bacteria</taxon>
        <taxon>Pseudomonadati</taxon>
        <taxon>Bacteroidota</taxon>
        <taxon>Chitinophagia</taxon>
        <taxon>Chitinophagales</taxon>
        <taxon>Chitinophagaceae</taxon>
        <taxon>Polluticaenibacter</taxon>
    </lineage>
</organism>
<evidence type="ECO:0000313" key="2">
    <source>
        <dbReference type="EMBL" id="MDA3614176.1"/>
    </source>
</evidence>
<feature type="chain" id="PRO_5046862147" evidence="1">
    <location>
        <begin position="21"/>
        <end position="244"/>
    </location>
</feature>